<proteinExistence type="predicted"/>
<feature type="domain" description="OmpA-like" evidence="4">
    <location>
        <begin position="94"/>
        <end position="211"/>
    </location>
</feature>
<evidence type="ECO:0000256" key="3">
    <source>
        <dbReference type="PROSITE-ProRule" id="PRU00473"/>
    </source>
</evidence>
<dbReference type="Gene3D" id="3.30.1330.60">
    <property type="entry name" value="OmpA-like domain"/>
    <property type="match status" value="1"/>
</dbReference>
<dbReference type="Pfam" id="PF00691">
    <property type="entry name" value="OmpA"/>
    <property type="match status" value="1"/>
</dbReference>
<dbReference type="PRINTS" id="PR01021">
    <property type="entry name" value="OMPADOMAIN"/>
</dbReference>
<dbReference type="Proteomes" id="UP000253831">
    <property type="component" value="Unassembled WGS sequence"/>
</dbReference>
<evidence type="ECO:0000313" key="5">
    <source>
        <dbReference type="EMBL" id="RDE52002.1"/>
    </source>
</evidence>
<dbReference type="EMBL" id="QPGA01000003">
    <property type="protein sequence ID" value="RDE52002.1"/>
    <property type="molecule type" value="Genomic_DNA"/>
</dbReference>
<dbReference type="CDD" id="cd07185">
    <property type="entry name" value="OmpA_C-like"/>
    <property type="match status" value="1"/>
</dbReference>
<dbReference type="InterPro" id="IPR036737">
    <property type="entry name" value="OmpA-like_sf"/>
</dbReference>
<organism evidence="5 6">
    <name type="scientific">Candidatus Accumulibacter meliphilus</name>
    <dbReference type="NCBI Taxonomy" id="2211374"/>
    <lineage>
        <taxon>Bacteria</taxon>
        <taxon>Pseudomonadati</taxon>
        <taxon>Pseudomonadota</taxon>
        <taxon>Betaproteobacteria</taxon>
        <taxon>Candidatus Accumulibacter</taxon>
    </lineage>
</organism>
<evidence type="ECO:0000259" key="4">
    <source>
        <dbReference type="PROSITE" id="PS51123"/>
    </source>
</evidence>
<keyword evidence="2 3" id="KW-0472">Membrane</keyword>
<comment type="subcellular location">
    <subcellularLocation>
        <location evidence="1">Membrane</location>
    </subcellularLocation>
</comment>
<gene>
    <name evidence="5" type="ORF">DVS81_03555</name>
</gene>
<accession>A0A369XTD3</accession>
<dbReference type="PROSITE" id="PS51123">
    <property type="entry name" value="OMPA_2"/>
    <property type="match status" value="1"/>
</dbReference>
<dbReference type="AlphaFoldDB" id="A0A369XTD3"/>
<dbReference type="SUPFAM" id="SSF103088">
    <property type="entry name" value="OmpA-like"/>
    <property type="match status" value="1"/>
</dbReference>
<evidence type="ECO:0000256" key="1">
    <source>
        <dbReference type="ARBA" id="ARBA00004370"/>
    </source>
</evidence>
<evidence type="ECO:0000313" key="6">
    <source>
        <dbReference type="Proteomes" id="UP000253831"/>
    </source>
</evidence>
<dbReference type="InterPro" id="IPR006665">
    <property type="entry name" value="OmpA-like"/>
</dbReference>
<protein>
    <recommendedName>
        <fullName evidence="4">OmpA-like domain-containing protein</fullName>
    </recommendedName>
</protein>
<dbReference type="InterPro" id="IPR006664">
    <property type="entry name" value="OMP_bac"/>
</dbReference>
<comment type="caution">
    <text evidence="5">The sequence shown here is derived from an EMBL/GenBank/DDBJ whole genome shotgun (WGS) entry which is preliminary data.</text>
</comment>
<evidence type="ECO:0000256" key="2">
    <source>
        <dbReference type="ARBA" id="ARBA00023136"/>
    </source>
</evidence>
<dbReference type="GO" id="GO:0016020">
    <property type="term" value="C:membrane"/>
    <property type="evidence" value="ECO:0007669"/>
    <property type="project" value="UniProtKB-SubCell"/>
</dbReference>
<sequence length="211" mass="22896">MKLTTRQHNHPGRIIAKLAGSRLGSRLPNRASSPALVAVSRPAGASTMPPYLRLRLVCLAGAILLSACSTIDQPVSEPVTVREPVPVTPAVPNTPFADEPEKRTVYFGFGEARIGHEGVVVLSENALRLKNDSQLIVTLVGHTDNLGSAAYNLAVADKRIEAVNDKLRSLGVAKNQLRRLPLGSEQSNKEACDSEACRQTMRKVELVYERR</sequence>
<reference evidence="5 6" key="1">
    <citation type="submission" date="2018-05" db="EMBL/GenBank/DDBJ databases">
        <title>Integrated omic analyses show evidence that a Ca. Accumulibacter phosphatis strain performs denitrification under micro-aerobic conditions.</title>
        <authorList>
            <person name="Camejo P.Y."/>
            <person name="Katherine M.D."/>
            <person name="Daniel N.R."/>
        </authorList>
    </citation>
    <scope>NUCLEOTIDE SEQUENCE [LARGE SCALE GENOMIC DNA]</scope>
    <source>
        <strain evidence="5">UW-LDO-IC</strain>
    </source>
</reference>
<name>A0A369XTD3_9PROT</name>